<dbReference type="AlphaFoldDB" id="A0A1G1XM75"/>
<evidence type="ECO:0000313" key="4">
    <source>
        <dbReference type="EMBL" id="OGY41062.1"/>
    </source>
</evidence>
<dbReference type="InterPro" id="IPR050361">
    <property type="entry name" value="MPP/UQCRC_Complex"/>
</dbReference>
<evidence type="ECO:0000313" key="5">
    <source>
        <dbReference type="Proteomes" id="UP000176498"/>
    </source>
</evidence>
<comment type="similarity">
    <text evidence="1">Belongs to the peptidase M16 family.</text>
</comment>
<dbReference type="InterPro" id="IPR011765">
    <property type="entry name" value="Pept_M16_N"/>
</dbReference>
<dbReference type="GO" id="GO:0046872">
    <property type="term" value="F:metal ion binding"/>
    <property type="evidence" value="ECO:0007669"/>
    <property type="project" value="InterPro"/>
</dbReference>
<dbReference type="Pfam" id="PF00675">
    <property type="entry name" value="Peptidase_M16"/>
    <property type="match status" value="1"/>
</dbReference>
<evidence type="ECO:0000259" key="2">
    <source>
        <dbReference type="Pfam" id="PF00675"/>
    </source>
</evidence>
<organism evidence="4 5">
    <name type="scientific">Candidatus Buchananbacteria bacterium RBG_13_36_9</name>
    <dbReference type="NCBI Taxonomy" id="1797530"/>
    <lineage>
        <taxon>Bacteria</taxon>
        <taxon>Candidatus Buchananiibacteriota</taxon>
    </lineage>
</organism>
<proteinExistence type="inferred from homology"/>
<gene>
    <name evidence="4" type="ORF">A2Y82_01455</name>
</gene>
<reference evidence="4 5" key="1">
    <citation type="journal article" date="2016" name="Nat. Commun.">
        <title>Thousands of microbial genomes shed light on interconnected biogeochemical processes in an aquifer system.</title>
        <authorList>
            <person name="Anantharaman K."/>
            <person name="Brown C.T."/>
            <person name="Hug L.A."/>
            <person name="Sharon I."/>
            <person name="Castelle C.J."/>
            <person name="Probst A.J."/>
            <person name="Thomas B.C."/>
            <person name="Singh A."/>
            <person name="Wilkins M.J."/>
            <person name="Karaoz U."/>
            <person name="Brodie E.L."/>
            <person name="Williams K.H."/>
            <person name="Hubbard S.S."/>
            <person name="Banfield J.F."/>
        </authorList>
    </citation>
    <scope>NUCLEOTIDE SEQUENCE [LARGE SCALE GENOMIC DNA]</scope>
</reference>
<dbReference type="InterPro" id="IPR007863">
    <property type="entry name" value="Peptidase_M16_C"/>
</dbReference>
<feature type="domain" description="Peptidase M16 N-terminal" evidence="2">
    <location>
        <begin position="18"/>
        <end position="161"/>
    </location>
</feature>
<dbReference type="PANTHER" id="PTHR11851:SF49">
    <property type="entry name" value="MITOCHONDRIAL-PROCESSING PEPTIDASE SUBUNIT ALPHA"/>
    <property type="match status" value="1"/>
</dbReference>
<feature type="domain" description="Peptidase M16 C-terminal" evidence="3">
    <location>
        <begin position="168"/>
        <end position="344"/>
    </location>
</feature>
<dbReference type="Pfam" id="PF05193">
    <property type="entry name" value="Peptidase_M16_C"/>
    <property type="match status" value="1"/>
</dbReference>
<protein>
    <recommendedName>
        <fullName evidence="6">Peptidase M16</fullName>
    </recommendedName>
</protein>
<evidence type="ECO:0000256" key="1">
    <source>
        <dbReference type="ARBA" id="ARBA00007261"/>
    </source>
</evidence>
<accession>A0A1G1XM75</accession>
<evidence type="ECO:0008006" key="6">
    <source>
        <dbReference type="Google" id="ProtNLM"/>
    </source>
</evidence>
<dbReference type="InterPro" id="IPR011249">
    <property type="entry name" value="Metalloenz_LuxS/M16"/>
</dbReference>
<name>A0A1G1XM75_9BACT</name>
<dbReference type="Gene3D" id="3.30.830.10">
    <property type="entry name" value="Metalloenzyme, LuxS/M16 peptidase-like"/>
    <property type="match status" value="2"/>
</dbReference>
<dbReference type="Proteomes" id="UP000176498">
    <property type="component" value="Unassembled WGS sequence"/>
</dbReference>
<comment type="caution">
    <text evidence="4">The sequence shown here is derived from an EMBL/GenBank/DDBJ whole genome shotgun (WGS) entry which is preliminary data.</text>
</comment>
<evidence type="ECO:0000259" key="3">
    <source>
        <dbReference type="Pfam" id="PF05193"/>
    </source>
</evidence>
<dbReference type="PANTHER" id="PTHR11851">
    <property type="entry name" value="METALLOPROTEASE"/>
    <property type="match status" value="1"/>
</dbReference>
<dbReference type="SUPFAM" id="SSF63411">
    <property type="entry name" value="LuxS/MPP-like metallohydrolase"/>
    <property type="match status" value="2"/>
</dbReference>
<sequence length="425" mass="48924">MFQKIFLKNGLPVILAPKEASQSLALFLIYKVGSRYEKENKIFGISHFIEHLMFKGTKKRPSTLILSKELDTIGAEYNAYTAKDHTCYHLKVNSDDFKLACEILSDIVFNSKFDKTELEKEKGVILEEIKMYEDQPVQYAEILFEESIFQGSDLEHNIAGTRDSVRAITRQDIIDYLDKFYAPCNAVLVVAGKIEKNIKTILNKYFAQQTFGRQFAQKGKFAPLRLKQNSPKILLKYKNTNQAHLAIGFPAYSYFDPELYAFYILATILGGNMSSRLFINIRERQGLCYYIRSQADIYEDTGDLLIRAGLDINKLQKAISLIMKEIKDIKTKGITNEELIKAKKFIKGRLIMQLEELNDLAEFYGREFLLADRILTPKQKIEKVMAVTKKRVNAAAKKIFDMKKLNLVIVSPYKDKQKIINLLKI</sequence>
<dbReference type="EMBL" id="MHHZ01000022">
    <property type="protein sequence ID" value="OGY41062.1"/>
    <property type="molecule type" value="Genomic_DNA"/>
</dbReference>